<evidence type="ECO:0000313" key="3">
    <source>
        <dbReference type="EMBL" id="MQT14476.1"/>
    </source>
</evidence>
<organism evidence="3 4">
    <name type="scientific">Segnochrobactrum spirostomi</name>
    <dbReference type="NCBI Taxonomy" id="2608987"/>
    <lineage>
        <taxon>Bacteria</taxon>
        <taxon>Pseudomonadati</taxon>
        <taxon>Pseudomonadota</taxon>
        <taxon>Alphaproteobacteria</taxon>
        <taxon>Hyphomicrobiales</taxon>
        <taxon>Segnochrobactraceae</taxon>
        <taxon>Segnochrobactrum</taxon>
    </lineage>
</organism>
<comment type="subcellular location">
    <subcellularLocation>
        <location evidence="2">Cytoplasm</location>
    </subcellularLocation>
</comment>
<sequence length="252" mass="26976">MREDCVPRPVFEICVEGIDGVMAAEAAGGDRVELCASLLEGGLTPSHGTIKLAIERARIPVYPIIRPRGGDFLYSDLEFETMLADVAACRALGAKGVVFGCLTADGRYDETRMRALVETAGPMETTSHRAFDMTRDLDEAVEALVRCGVTRVLTSGQRDTAIEGLDNLRRTVERAAGRLIVMACGALDPDTIARVRSESGVTELHFAALAQVPSGMTWHNPHVGMGGTEKSREYELTVTDPEAVAATIAAAL</sequence>
<evidence type="ECO:0000256" key="2">
    <source>
        <dbReference type="HAMAP-Rule" id="MF_00795"/>
    </source>
</evidence>
<reference evidence="3 4" key="1">
    <citation type="submission" date="2019-09" db="EMBL/GenBank/DDBJ databases">
        <title>Segnochrobactrum spirostomi gen. nov., sp. nov., isolated from the ciliate Spirostomum cf. yagiui and description of a novel family, Segnochrobactraceae fam. nov. within the order Rhizobiales of the class Alphaproteobacteria.</title>
        <authorList>
            <person name="Akter S."/>
            <person name="Shazib S.U.A."/>
            <person name="Shin M.K."/>
        </authorList>
    </citation>
    <scope>NUCLEOTIDE SEQUENCE [LARGE SCALE GENOMIC DNA]</scope>
    <source>
        <strain evidence="3 4">Sp-1</strain>
    </source>
</reference>
<dbReference type="InterPro" id="IPR005627">
    <property type="entry name" value="CutC-like"/>
</dbReference>
<dbReference type="SUPFAM" id="SSF110395">
    <property type="entry name" value="CutC-like"/>
    <property type="match status" value="1"/>
</dbReference>
<evidence type="ECO:0000313" key="4">
    <source>
        <dbReference type="Proteomes" id="UP000332515"/>
    </source>
</evidence>
<comment type="similarity">
    <text evidence="1 2">Belongs to the CutC family.</text>
</comment>
<evidence type="ECO:0000256" key="1">
    <source>
        <dbReference type="ARBA" id="ARBA00007768"/>
    </source>
</evidence>
<dbReference type="FunFam" id="3.20.20.380:FF:000001">
    <property type="entry name" value="Copper homeostasis protein CutC"/>
    <property type="match status" value="1"/>
</dbReference>
<dbReference type="Pfam" id="PF03932">
    <property type="entry name" value="CutC"/>
    <property type="match status" value="1"/>
</dbReference>
<dbReference type="EMBL" id="VWNA01000001">
    <property type="protein sequence ID" value="MQT14476.1"/>
    <property type="molecule type" value="Genomic_DNA"/>
</dbReference>
<keyword evidence="4" id="KW-1185">Reference proteome</keyword>
<keyword evidence="2" id="KW-0963">Cytoplasm</keyword>
<dbReference type="GO" id="GO:0005507">
    <property type="term" value="F:copper ion binding"/>
    <property type="evidence" value="ECO:0007669"/>
    <property type="project" value="TreeGrafter"/>
</dbReference>
<dbReference type="Gene3D" id="3.20.20.380">
    <property type="entry name" value="Copper homeostasis (CutC) domain"/>
    <property type="match status" value="1"/>
</dbReference>
<dbReference type="InterPro" id="IPR036822">
    <property type="entry name" value="CutC-like_dom_sf"/>
</dbReference>
<dbReference type="PANTHER" id="PTHR12598">
    <property type="entry name" value="COPPER HOMEOSTASIS PROTEIN CUTC"/>
    <property type="match status" value="1"/>
</dbReference>
<protein>
    <recommendedName>
        <fullName evidence="2">PF03932 family protein CutC</fullName>
    </recommendedName>
</protein>
<dbReference type="AlphaFoldDB" id="A0A6A7Y6N4"/>
<comment type="caution">
    <text evidence="3">The sequence shown here is derived from an EMBL/GenBank/DDBJ whole genome shotgun (WGS) entry which is preliminary data.</text>
</comment>
<name>A0A6A7Y6N4_9HYPH</name>
<dbReference type="PANTHER" id="PTHR12598:SF0">
    <property type="entry name" value="COPPER HOMEOSTASIS PROTEIN CUTC HOMOLOG"/>
    <property type="match status" value="1"/>
</dbReference>
<accession>A0A6A7Y6N4</accession>
<comment type="caution">
    <text evidence="2">Once thought to be involved in copper homeostasis, experiments in E.coli have shown this is not the case.</text>
</comment>
<dbReference type="HAMAP" id="MF_00795">
    <property type="entry name" value="CutC"/>
    <property type="match status" value="1"/>
</dbReference>
<gene>
    <name evidence="2" type="primary">cutC</name>
    <name evidence="3" type="ORF">F0357_17830</name>
</gene>
<proteinExistence type="inferred from homology"/>
<dbReference type="Proteomes" id="UP000332515">
    <property type="component" value="Unassembled WGS sequence"/>
</dbReference>
<dbReference type="GO" id="GO:0005737">
    <property type="term" value="C:cytoplasm"/>
    <property type="evidence" value="ECO:0007669"/>
    <property type="project" value="UniProtKB-SubCell"/>
</dbReference>